<dbReference type="InterPro" id="IPR016462">
    <property type="entry name" value="ModE"/>
</dbReference>
<dbReference type="EMBL" id="JBHUEJ010000037">
    <property type="protein sequence ID" value="MFD1712273.1"/>
    <property type="molecule type" value="Genomic_DNA"/>
</dbReference>
<dbReference type="SUPFAM" id="SSF50331">
    <property type="entry name" value="MOP-like"/>
    <property type="match status" value="1"/>
</dbReference>
<dbReference type="Pfam" id="PF03459">
    <property type="entry name" value="TOBE"/>
    <property type="match status" value="1"/>
</dbReference>
<keyword evidence="4" id="KW-0677">Repeat</keyword>
<sequence>MVRRALSPQNMGYAQADKRLQILQLVGEQGSISQAARTAGISYKAAWQAIHTLTNLAGMPLVDSAVGGSGGGGARLTPAGVRLLEAAHQMDVARRGVLERINAPSAAALAGPRTSMRNHLPCRVARLESDGARDPMVRVVLALADGGELASLITRESAELLALAPGLPVLALCKATAVRVASLTDVAARARGATVPVNRLAGKVARLSRGVQRDEAVVTLAGGLQLVGFAARPNRLRSGSRAVAELDESAVVVALTA</sequence>
<dbReference type="InterPro" id="IPR005116">
    <property type="entry name" value="Transp-assoc_OB_typ1"/>
</dbReference>
<keyword evidence="2 5" id="KW-0813">Transport</keyword>
<evidence type="ECO:0000259" key="6">
    <source>
        <dbReference type="PROSITE" id="PS51866"/>
    </source>
</evidence>
<dbReference type="InterPro" id="IPR036388">
    <property type="entry name" value="WH-like_DNA-bd_sf"/>
</dbReference>
<evidence type="ECO:0000256" key="5">
    <source>
        <dbReference type="PIRNR" id="PIRNR005763"/>
    </source>
</evidence>
<organism evidence="7 8">
    <name type="scientific">Ottowia flava</name>
    <dbReference type="NCBI Taxonomy" id="2675430"/>
    <lineage>
        <taxon>Bacteria</taxon>
        <taxon>Pseudomonadati</taxon>
        <taxon>Pseudomonadota</taxon>
        <taxon>Betaproteobacteria</taxon>
        <taxon>Burkholderiales</taxon>
        <taxon>Comamonadaceae</taxon>
        <taxon>Ottowia</taxon>
    </lineage>
</organism>
<proteinExistence type="inferred from homology"/>
<dbReference type="Gene3D" id="2.40.50.100">
    <property type="match status" value="1"/>
</dbReference>
<dbReference type="RefSeq" id="WP_147914259.1">
    <property type="nucleotide sequence ID" value="NZ_JBHUEJ010000037.1"/>
</dbReference>
<gene>
    <name evidence="7" type="ORF">ACFSF0_16840</name>
</gene>
<keyword evidence="8" id="KW-1185">Reference proteome</keyword>
<dbReference type="PROSITE" id="PS51866">
    <property type="entry name" value="MOP"/>
    <property type="match status" value="1"/>
</dbReference>
<evidence type="ECO:0000256" key="4">
    <source>
        <dbReference type="ARBA" id="ARBA00022737"/>
    </source>
</evidence>
<feature type="domain" description="Mop" evidence="6">
    <location>
        <begin position="113"/>
        <end position="182"/>
    </location>
</feature>
<evidence type="ECO:0000313" key="8">
    <source>
        <dbReference type="Proteomes" id="UP001597304"/>
    </source>
</evidence>
<dbReference type="InterPro" id="IPR051815">
    <property type="entry name" value="Molybdate_resp_trans_reg"/>
</dbReference>
<evidence type="ECO:0000256" key="1">
    <source>
        <dbReference type="ARBA" id="ARBA00008110"/>
    </source>
</evidence>
<keyword evidence="3 5" id="KW-0500">Molybdenum</keyword>
<dbReference type="Pfam" id="PF00126">
    <property type="entry name" value="HTH_1"/>
    <property type="match status" value="1"/>
</dbReference>
<dbReference type="InterPro" id="IPR036390">
    <property type="entry name" value="WH_DNA-bd_sf"/>
</dbReference>
<comment type="caution">
    <text evidence="7">The sequence shown here is derived from an EMBL/GenBank/DDBJ whole genome shotgun (WGS) entry which is preliminary data.</text>
</comment>
<dbReference type="InterPro" id="IPR008995">
    <property type="entry name" value="Mo/tungstate-bd_C_term_dom"/>
</dbReference>
<dbReference type="InterPro" id="IPR000847">
    <property type="entry name" value="LysR_HTH_N"/>
</dbReference>
<dbReference type="InterPro" id="IPR004606">
    <property type="entry name" value="Mop_domain"/>
</dbReference>
<evidence type="ECO:0000256" key="2">
    <source>
        <dbReference type="ARBA" id="ARBA00022448"/>
    </source>
</evidence>
<dbReference type="PIRSF" id="PIRSF005763">
    <property type="entry name" value="Txn_reg_ModE"/>
    <property type="match status" value="1"/>
</dbReference>
<dbReference type="PANTHER" id="PTHR30432:SF1">
    <property type="entry name" value="DNA-BINDING TRANSCRIPTIONAL DUAL REGULATOR MODE"/>
    <property type="match status" value="1"/>
</dbReference>
<comment type="similarity">
    <text evidence="1 5">Belongs to the ModE family.</text>
</comment>
<dbReference type="Proteomes" id="UP001597304">
    <property type="component" value="Unassembled WGS sequence"/>
</dbReference>
<evidence type="ECO:0000313" key="7">
    <source>
        <dbReference type="EMBL" id="MFD1712273.1"/>
    </source>
</evidence>
<accession>A0ABW4L165</accession>
<name>A0ABW4L165_9BURK</name>
<reference evidence="8" key="1">
    <citation type="journal article" date="2019" name="Int. J. Syst. Evol. Microbiol.">
        <title>The Global Catalogue of Microorganisms (GCM) 10K type strain sequencing project: providing services to taxonomists for standard genome sequencing and annotation.</title>
        <authorList>
            <consortium name="The Broad Institute Genomics Platform"/>
            <consortium name="The Broad Institute Genome Sequencing Center for Infectious Disease"/>
            <person name="Wu L."/>
            <person name="Ma J."/>
        </authorList>
    </citation>
    <scope>NUCLEOTIDE SEQUENCE [LARGE SCALE GENOMIC DNA]</scope>
    <source>
        <strain evidence="8">LMG 29247</strain>
    </source>
</reference>
<dbReference type="SUPFAM" id="SSF46785">
    <property type="entry name" value="Winged helix' DNA-binding domain"/>
    <property type="match status" value="1"/>
</dbReference>
<dbReference type="PANTHER" id="PTHR30432">
    <property type="entry name" value="TRANSCRIPTIONAL REGULATOR MODE"/>
    <property type="match status" value="1"/>
</dbReference>
<protein>
    <submittedName>
        <fullName evidence="7">TOBE domain-containing protein</fullName>
    </submittedName>
</protein>
<dbReference type="Gene3D" id="1.10.10.10">
    <property type="entry name" value="Winged helix-like DNA-binding domain superfamily/Winged helix DNA-binding domain"/>
    <property type="match status" value="1"/>
</dbReference>
<evidence type="ECO:0000256" key="3">
    <source>
        <dbReference type="ARBA" id="ARBA00022505"/>
    </source>
</evidence>